<dbReference type="PANTHER" id="PTHR12110">
    <property type="entry name" value="HYDROXYPYRUVATE ISOMERASE"/>
    <property type="match status" value="1"/>
</dbReference>
<feature type="domain" description="Xylose isomerase-like TIM barrel" evidence="1">
    <location>
        <begin position="32"/>
        <end position="244"/>
    </location>
</feature>
<dbReference type="AlphaFoldDB" id="A0A4Q9DDW6"/>
<evidence type="ECO:0000259" key="1">
    <source>
        <dbReference type="Pfam" id="PF01261"/>
    </source>
</evidence>
<sequence length="332" mass="36544">MKVGLCVYGTTFMMGIHPKSGRPRITASQLMEQAVQAGLEGVEMPPALLEGEDLRSVTEYAARHGLYISIASGGYDPEKLEAAMETAARVGARTIRTVVGGADFGGDRRRMAGRWQSFMQDVLKGLAAGTKAAEKLGVHLALENHQDVASEELLWLCEQIGSPHFGVVLDTGNPLATAEEPIDFARRILPHLKHVHLKDYWIYLTEEGYRLVRCPIGQGVIDFPALLGMFAESCPDMTMSIEVGALEARHTRVLAADFWPEYPARTSSQLAETLRFVYAHAKAPAEWRTPYEKNEPESSIVAYETNQLLSSIAYMQGLVRQQRAADNLKGAV</sequence>
<evidence type="ECO:0000313" key="2">
    <source>
        <dbReference type="EMBL" id="TBL68586.1"/>
    </source>
</evidence>
<dbReference type="GO" id="GO:0016853">
    <property type="term" value="F:isomerase activity"/>
    <property type="evidence" value="ECO:0007669"/>
    <property type="project" value="UniProtKB-KW"/>
</dbReference>
<dbReference type="Gene3D" id="3.20.20.150">
    <property type="entry name" value="Divalent-metal-dependent TIM barrel enzymes"/>
    <property type="match status" value="1"/>
</dbReference>
<dbReference type="InterPro" id="IPR050312">
    <property type="entry name" value="IolE/XylAMocC-like"/>
</dbReference>
<proteinExistence type="predicted"/>
<dbReference type="PANTHER" id="PTHR12110:SF53">
    <property type="entry name" value="BLR5974 PROTEIN"/>
    <property type="match status" value="1"/>
</dbReference>
<accession>A0A4Q9DDW6</accession>
<organism evidence="2 3">
    <name type="scientific">Paenibacillus thalictri</name>
    <dbReference type="NCBI Taxonomy" id="2527873"/>
    <lineage>
        <taxon>Bacteria</taxon>
        <taxon>Bacillati</taxon>
        <taxon>Bacillota</taxon>
        <taxon>Bacilli</taxon>
        <taxon>Bacillales</taxon>
        <taxon>Paenibacillaceae</taxon>
        <taxon>Paenibacillus</taxon>
    </lineage>
</organism>
<gene>
    <name evidence="2" type="ORF">EYB31_37520</name>
</gene>
<keyword evidence="3" id="KW-1185">Reference proteome</keyword>
<dbReference type="Proteomes" id="UP000293142">
    <property type="component" value="Unassembled WGS sequence"/>
</dbReference>
<dbReference type="Pfam" id="PF01261">
    <property type="entry name" value="AP_endonuc_2"/>
    <property type="match status" value="1"/>
</dbReference>
<dbReference type="InterPro" id="IPR036237">
    <property type="entry name" value="Xyl_isomerase-like_sf"/>
</dbReference>
<comment type="caution">
    <text evidence="2">The sequence shown here is derived from an EMBL/GenBank/DDBJ whole genome shotgun (WGS) entry which is preliminary data.</text>
</comment>
<dbReference type="OrthoDB" id="256906at2"/>
<evidence type="ECO:0000313" key="3">
    <source>
        <dbReference type="Proteomes" id="UP000293142"/>
    </source>
</evidence>
<dbReference type="SUPFAM" id="SSF51658">
    <property type="entry name" value="Xylose isomerase-like"/>
    <property type="match status" value="1"/>
</dbReference>
<reference evidence="2 3" key="1">
    <citation type="submission" date="2019-02" db="EMBL/GenBank/DDBJ databases">
        <title>Paenibacillus sp. nov., isolated from surface-sterilized tissue of Thalictrum simplex L.</title>
        <authorList>
            <person name="Tuo L."/>
        </authorList>
    </citation>
    <scope>NUCLEOTIDE SEQUENCE [LARGE SCALE GENOMIC DNA]</scope>
    <source>
        <strain evidence="2 3">N2SHLJ1</strain>
    </source>
</reference>
<keyword evidence="2" id="KW-0413">Isomerase</keyword>
<dbReference type="InterPro" id="IPR013022">
    <property type="entry name" value="Xyl_isomerase-like_TIM-brl"/>
</dbReference>
<dbReference type="RefSeq" id="WP_131018743.1">
    <property type="nucleotide sequence ID" value="NZ_SIRE01000043.1"/>
</dbReference>
<name>A0A4Q9DDW6_9BACL</name>
<dbReference type="EMBL" id="SIRE01000043">
    <property type="protein sequence ID" value="TBL68586.1"/>
    <property type="molecule type" value="Genomic_DNA"/>
</dbReference>
<protein>
    <submittedName>
        <fullName evidence="2">Sugar phosphate isomerase/epimerase</fullName>
    </submittedName>
</protein>